<accession>A0A6J4Q8N7</accession>
<dbReference type="EMBL" id="CADCVE010000001">
    <property type="protein sequence ID" value="CAA9436011.1"/>
    <property type="molecule type" value="Genomic_DNA"/>
</dbReference>
<evidence type="ECO:0000313" key="1">
    <source>
        <dbReference type="EMBL" id="CAA9436011.1"/>
    </source>
</evidence>
<dbReference type="AlphaFoldDB" id="A0A6J4Q8N7"/>
<protein>
    <submittedName>
        <fullName evidence="1">Uncharacterized protein</fullName>
    </submittedName>
</protein>
<gene>
    <name evidence="1" type="ORF">AVDCRST_MAG28-1833</name>
</gene>
<proteinExistence type="predicted"/>
<reference evidence="1" key="1">
    <citation type="submission" date="2020-02" db="EMBL/GenBank/DDBJ databases">
        <authorList>
            <person name="Meier V. D."/>
        </authorList>
    </citation>
    <scope>NUCLEOTIDE SEQUENCE</scope>
    <source>
        <strain evidence="1">AVDCRST_MAG28</strain>
    </source>
</reference>
<sequence>MAYLMLQVRKRISVAGFDAEEIAEGLQYFVDEFKHRTWLINREPSGLTGAVVF</sequence>
<name>A0A6J4Q8N7_9ACTN</name>
<organism evidence="1">
    <name type="scientific">uncultured Rubrobacteraceae bacterium</name>
    <dbReference type="NCBI Taxonomy" id="349277"/>
    <lineage>
        <taxon>Bacteria</taxon>
        <taxon>Bacillati</taxon>
        <taxon>Actinomycetota</taxon>
        <taxon>Rubrobacteria</taxon>
        <taxon>Rubrobacterales</taxon>
        <taxon>Rubrobacteraceae</taxon>
        <taxon>environmental samples</taxon>
    </lineage>
</organism>